<dbReference type="InterPro" id="IPR036390">
    <property type="entry name" value="WH_DNA-bd_sf"/>
</dbReference>
<sequence>MPPVQPKLPKMNSIQAFQVAAEAGSLAKAAALLALTPAAVSQQIRLLEEQLHVTLFVRTRSGVKLTEAGKEYLRYVKEAFEILQLGQHNLNAERQAQRLALYCLPALASLWLLPGLASWEHYCPEVDLALHATHAHVDFNAMSANFVICFGAHQYPQLEKRQLFQDEVLPVASPALAAAINGLAGLATAPLIHLDWGQDGRFLPNWREWCQARGIAAPAGRRHLTFNLTSLAIDAAIQGHGLLLGQRRLIGPALKSGQLVVIDSLSLPLSKPYFVAWPPGSLELPGGRQLLAWLLAMAQGV</sequence>
<dbReference type="InterPro" id="IPR005119">
    <property type="entry name" value="LysR_subst-bd"/>
</dbReference>
<evidence type="ECO:0000256" key="4">
    <source>
        <dbReference type="ARBA" id="ARBA00023163"/>
    </source>
</evidence>
<dbReference type="RefSeq" id="WP_095845522.1">
    <property type="nucleotide sequence ID" value="NZ_CP014136.1"/>
</dbReference>
<keyword evidence="7" id="KW-1185">Reference proteome</keyword>
<dbReference type="GO" id="GO:0043565">
    <property type="term" value="F:sequence-specific DNA binding"/>
    <property type="evidence" value="ECO:0007669"/>
    <property type="project" value="TreeGrafter"/>
</dbReference>
<evidence type="ECO:0000256" key="3">
    <source>
        <dbReference type="ARBA" id="ARBA00023125"/>
    </source>
</evidence>
<keyword evidence="3 6" id="KW-0238">DNA-binding</keyword>
<evidence type="ECO:0000256" key="2">
    <source>
        <dbReference type="ARBA" id="ARBA00023015"/>
    </source>
</evidence>
<dbReference type="GO" id="GO:0006351">
    <property type="term" value="P:DNA-templated transcription"/>
    <property type="evidence" value="ECO:0007669"/>
    <property type="project" value="TreeGrafter"/>
</dbReference>
<dbReference type="SUPFAM" id="SSF53850">
    <property type="entry name" value="Periplasmic binding protein-like II"/>
    <property type="match status" value="1"/>
</dbReference>
<comment type="similarity">
    <text evidence="1">Belongs to the LysR transcriptional regulatory family.</text>
</comment>
<evidence type="ECO:0000259" key="5">
    <source>
        <dbReference type="PROSITE" id="PS50931"/>
    </source>
</evidence>
<dbReference type="Proteomes" id="UP000217182">
    <property type="component" value="Chromosome"/>
</dbReference>
<dbReference type="OrthoDB" id="5526340at2"/>
<keyword evidence="4" id="KW-0804">Transcription</keyword>
<reference evidence="6 7" key="1">
    <citation type="submission" date="2016-01" db="EMBL/GenBank/DDBJ databases">
        <authorList>
            <person name="Oliw E.H."/>
        </authorList>
    </citation>
    <scope>NUCLEOTIDE SEQUENCE [LARGE SCALE GENOMIC DNA]</scope>
    <source>
        <strain evidence="6 7">FRB97</strain>
    </source>
</reference>
<dbReference type="PANTHER" id="PTHR30537:SF79">
    <property type="entry name" value="TRANSCRIPTIONAL REGULATOR-RELATED"/>
    <property type="match status" value="1"/>
</dbReference>
<dbReference type="PANTHER" id="PTHR30537">
    <property type="entry name" value="HTH-TYPE TRANSCRIPTIONAL REGULATOR"/>
    <property type="match status" value="1"/>
</dbReference>
<dbReference type="InterPro" id="IPR058163">
    <property type="entry name" value="LysR-type_TF_proteobact-type"/>
</dbReference>
<dbReference type="Gene3D" id="1.10.10.10">
    <property type="entry name" value="Winged helix-like DNA-binding domain superfamily/Winged helix DNA-binding domain"/>
    <property type="match status" value="1"/>
</dbReference>
<organism evidence="6 7">
    <name type="scientific">Gibbsiella quercinecans</name>
    <dbReference type="NCBI Taxonomy" id="929813"/>
    <lineage>
        <taxon>Bacteria</taxon>
        <taxon>Pseudomonadati</taxon>
        <taxon>Pseudomonadota</taxon>
        <taxon>Gammaproteobacteria</taxon>
        <taxon>Enterobacterales</taxon>
        <taxon>Yersiniaceae</taxon>
        <taxon>Gibbsiella</taxon>
    </lineage>
</organism>
<dbReference type="AlphaFoldDB" id="A0A250AYC4"/>
<accession>A0A250AYC4</accession>
<keyword evidence="2" id="KW-0805">Transcription regulation</keyword>
<protein>
    <submittedName>
        <fullName evidence="6">DNA-binding transcriptional regulator</fullName>
    </submittedName>
</protein>
<name>A0A250AYC4_9GAMM</name>
<dbReference type="InterPro" id="IPR000847">
    <property type="entry name" value="LysR_HTH_N"/>
</dbReference>
<evidence type="ECO:0000256" key="1">
    <source>
        <dbReference type="ARBA" id="ARBA00009437"/>
    </source>
</evidence>
<dbReference type="GO" id="GO:0003700">
    <property type="term" value="F:DNA-binding transcription factor activity"/>
    <property type="evidence" value="ECO:0007669"/>
    <property type="project" value="InterPro"/>
</dbReference>
<dbReference type="EMBL" id="CP014136">
    <property type="protein sequence ID" value="ATA18917.1"/>
    <property type="molecule type" value="Genomic_DNA"/>
</dbReference>
<dbReference type="Pfam" id="PF03466">
    <property type="entry name" value="LysR_substrate"/>
    <property type="match status" value="1"/>
</dbReference>
<gene>
    <name evidence="6" type="ORF">AWC35_05925</name>
</gene>
<proteinExistence type="inferred from homology"/>
<dbReference type="PROSITE" id="PS50931">
    <property type="entry name" value="HTH_LYSR"/>
    <property type="match status" value="1"/>
</dbReference>
<evidence type="ECO:0000313" key="7">
    <source>
        <dbReference type="Proteomes" id="UP000217182"/>
    </source>
</evidence>
<dbReference type="Gene3D" id="3.40.190.10">
    <property type="entry name" value="Periplasmic binding protein-like II"/>
    <property type="match status" value="2"/>
</dbReference>
<feature type="domain" description="HTH lysR-type" evidence="5">
    <location>
        <begin position="9"/>
        <end position="66"/>
    </location>
</feature>
<dbReference type="SUPFAM" id="SSF46785">
    <property type="entry name" value="Winged helix' DNA-binding domain"/>
    <property type="match status" value="1"/>
</dbReference>
<dbReference type="InterPro" id="IPR036388">
    <property type="entry name" value="WH-like_DNA-bd_sf"/>
</dbReference>
<evidence type="ECO:0000313" key="6">
    <source>
        <dbReference type="EMBL" id="ATA18917.1"/>
    </source>
</evidence>
<dbReference type="KEGG" id="gqu:AWC35_05925"/>
<dbReference type="Pfam" id="PF00126">
    <property type="entry name" value="HTH_1"/>
    <property type="match status" value="1"/>
</dbReference>